<feature type="domain" description="T-SNARE coiled-coil homology" evidence="9">
    <location>
        <begin position="490"/>
        <end position="552"/>
    </location>
</feature>
<dbReference type="AlphaFoldDB" id="A0A850HDT0"/>
<dbReference type="EMBL" id="JABWTA010000001">
    <property type="protein sequence ID" value="NVE95989.1"/>
    <property type="molecule type" value="Genomic_DNA"/>
</dbReference>
<dbReference type="Gene3D" id="6.10.340.10">
    <property type="match status" value="1"/>
</dbReference>
<dbReference type="PROSITE" id="PS50111">
    <property type="entry name" value="CHEMOTAXIS_TRANSDUC_2"/>
    <property type="match status" value="1"/>
</dbReference>
<dbReference type="InterPro" id="IPR000727">
    <property type="entry name" value="T_SNARE_dom"/>
</dbReference>
<dbReference type="GO" id="GO:0007165">
    <property type="term" value="P:signal transduction"/>
    <property type="evidence" value="ECO:0007669"/>
    <property type="project" value="UniProtKB-KW"/>
</dbReference>
<dbReference type="Pfam" id="PF00015">
    <property type="entry name" value="MCPsignal"/>
    <property type="match status" value="1"/>
</dbReference>
<dbReference type="Pfam" id="PF00672">
    <property type="entry name" value="HAMP"/>
    <property type="match status" value="1"/>
</dbReference>
<dbReference type="SUPFAM" id="SSF58104">
    <property type="entry name" value="Methyl-accepting chemotaxis protein (MCP) signaling domain"/>
    <property type="match status" value="1"/>
</dbReference>
<keyword evidence="3 5" id="KW-0807">Transducer</keyword>
<evidence type="ECO:0000256" key="4">
    <source>
        <dbReference type="ARBA" id="ARBA00029447"/>
    </source>
</evidence>
<keyword evidence="12" id="KW-1185">Reference proteome</keyword>
<dbReference type="Proteomes" id="UP000546031">
    <property type="component" value="Unassembled WGS sequence"/>
</dbReference>
<proteinExistence type="inferred from homology"/>
<feature type="coiled-coil region" evidence="6">
    <location>
        <begin position="289"/>
        <end position="319"/>
    </location>
</feature>
<reference evidence="11 12" key="1">
    <citation type="submission" date="2020-06" db="EMBL/GenBank/DDBJ databases">
        <title>Altererythrobacter lutimaris sp. nov., a marine bacterium isolated from a tidal flat.</title>
        <authorList>
            <person name="Kim D."/>
            <person name="Yoo Y."/>
            <person name="Kim J.-J."/>
        </authorList>
    </citation>
    <scope>NUCLEOTIDE SEQUENCE [LARGE SCALE GENOMIC DNA]</scope>
    <source>
        <strain evidence="11 12">JGD-16</strain>
    </source>
</reference>
<keyword evidence="7" id="KW-0472">Membrane</keyword>
<evidence type="ECO:0000256" key="7">
    <source>
        <dbReference type="SAM" id="Phobius"/>
    </source>
</evidence>
<keyword evidence="2" id="KW-1003">Cell membrane</keyword>
<name>A0A850HDT0_9SPHN</name>
<comment type="subcellular location">
    <subcellularLocation>
        <location evidence="1">Cell inner membrane</location>
        <topology evidence="1">Multi-pass membrane protein</topology>
    </subcellularLocation>
</comment>
<comment type="similarity">
    <text evidence="4">Belongs to the methyl-accepting chemotaxis (MCP) protein family.</text>
</comment>
<dbReference type="PANTHER" id="PTHR32089">
    <property type="entry name" value="METHYL-ACCEPTING CHEMOTAXIS PROTEIN MCPB"/>
    <property type="match status" value="1"/>
</dbReference>
<evidence type="ECO:0000259" key="8">
    <source>
        <dbReference type="PROSITE" id="PS50111"/>
    </source>
</evidence>
<dbReference type="PRINTS" id="PR00260">
    <property type="entry name" value="CHEMTRNSDUCR"/>
</dbReference>
<evidence type="ECO:0000259" key="9">
    <source>
        <dbReference type="PROSITE" id="PS50192"/>
    </source>
</evidence>
<evidence type="ECO:0000313" key="12">
    <source>
        <dbReference type="Proteomes" id="UP000546031"/>
    </source>
</evidence>
<dbReference type="PROSITE" id="PS50192">
    <property type="entry name" value="T_SNARE"/>
    <property type="match status" value="1"/>
</dbReference>
<accession>A0A850HDT0</accession>
<feature type="domain" description="HAMP" evidence="10">
    <location>
        <begin position="237"/>
        <end position="290"/>
    </location>
</feature>
<keyword evidence="6" id="KW-0175">Coiled coil</keyword>
<dbReference type="InterPro" id="IPR004089">
    <property type="entry name" value="MCPsignal_dom"/>
</dbReference>
<evidence type="ECO:0000256" key="1">
    <source>
        <dbReference type="ARBA" id="ARBA00004429"/>
    </source>
</evidence>
<organism evidence="11 12">
    <name type="scientific">Altererythrobacter lutimaris</name>
    <dbReference type="NCBI Taxonomy" id="2743979"/>
    <lineage>
        <taxon>Bacteria</taxon>
        <taxon>Pseudomonadati</taxon>
        <taxon>Pseudomonadota</taxon>
        <taxon>Alphaproteobacteria</taxon>
        <taxon>Sphingomonadales</taxon>
        <taxon>Erythrobacteraceae</taxon>
        <taxon>Altererythrobacter</taxon>
    </lineage>
</organism>
<keyword evidence="7" id="KW-1133">Transmembrane helix</keyword>
<evidence type="ECO:0000259" key="10">
    <source>
        <dbReference type="PROSITE" id="PS50885"/>
    </source>
</evidence>
<dbReference type="PANTHER" id="PTHR32089:SF112">
    <property type="entry name" value="LYSOZYME-LIKE PROTEIN-RELATED"/>
    <property type="match status" value="1"/>
</dbReference>
<evidence type="ECO:0000313" key="11">
    <source>
        <dbReference type="EMBL" id="NVE95989.1"/>
    </source>
</evidence>
<evidence type="ECO:0000256" key="5">
    <source>
        <dbReference type="PROSITE-ProRule" id="PRU00284"/>
    </source>
</evidence>
<dbReference type="Gene3D" id="1.10.287.950">
    <property type="entry name" value="Methyl-accepting chemotaxis protein"/>
    <property type="match status" value="1"/>
</dbReference>
<keyword evidence="7" id="KW-0812">Transmembrane</keyword>
<feature type="domain" description="Methyl-accepting transducer" evidence="8">
    <location>
        <begin position="331"/>
        <end position="577"/>
    </location>
</feature>
<dbReference type="PROSITE" id="PS50885">
    <property type="entry name" value="HAMP"/>
    <property type="match status" value="1"/>
</dbReference>
<gene>
    <name evidence="11" type="ORF">HUO12_13875</name>
</gene>
<evidence type="ECO:0000256" key="3">
    <source>
        <dbReference type="ARBA" id="ARBA00023224"/>
    </source>
</evidence>
<feature type="transmembrane region" description="Helical" evidence="7">
    <location>
        <begin position="51"/>
        <end position="75"/>
    </location>
</feature>
<evidence type="ECO:0000256" key="2">
    <source>
        <dbReference type="ARBA" id="ARBA00022519"/>
    </source>
</evidence>
<keyword evidence="2" id="KW-0997">Cell inner membrane</keyword>
<comment type="caution">
    <text evidence="11">The sequence shown here is derived from an EMBL/GenBank/DDBJ whole genome shotgun (WGS) entry which is preliminary data.</text>
</comment>
<dbReference type="InterPro" id="IPR003660">
    <property type="entry name" value="HAMP_dom"/>
</dbReference>
<evidence type="ECO:0000256" key="6">
    <source>
        <dbReference type="SAM" id="Coils"/>
    </source>
</evidence>
<dbReference type="GO" id="GO:0004888">
    <property type="term" value="F:transmembrane signaling receptor activity"/>
    <property type="evidence" value="ECO:0007669"/>
    <property type="project" value="InterPro"/>
</dbReference>
<dbReference type="SMART" id="SM00283">
    <property type="entry name" value="MA"/>
    <property type="match status" value="1"/>
</dbReference>
<feature type="transmembrane region" description="Helical" evidence="7">
    <location>
        <begin position="208"/>
        <end position="230"/>
    </location>
</feature>
<dbReference type="GO" id="GO:0005886">
    <property type="term" value="C:plasma membrane"/>
    <property type="evidence" value="ECO:0007669"/>
    <property type="project" value="UniProtKB-SubCell"/>
</dbReference>
<dbReference type="InterPro" id="IPR004090">
    <property type="entry name" value="Chemotax_Me-accpt_rcpt"/>
</dbReference>
<protein>
    <submittedName>
        <fullName evidence="11">HAMP domain-containing protein</fullName>
    </submittedName>
</protein>
<dbReference type="GO" id="GO:0006935">
    <property type="term" value="P:chemotaxis"/>
    <property type="evidence" value="ECO:0007669"/>
    <property type="project" value="InterPro"/>
</dbReference>
<sequence length="615" mass="65597">MSMPSDLSSKIERQFSVAEPHAERLEARAPRSMVARRFNRLSLNAKLRAAVLANAAILLTVVLTIVAGMAAVAAFGQKQAALRDAEARTNQASLSVMEAALSLHMYEDNMSPVDLAKARQDLEDAREKLGVASGQLRSGLDPVVLTNLTEFDGRIAVLSEKLEQDSRTNELEAAREANGSLGVLRKDLLEEAQSIQQMAFSASKDLRTVGWGIIFAGIVLCVIAVSLAVVGSRVIFRSIVSAITQITFAMGEISKGRHDTPIPGRERRDELGAMARALTRFQRDSLELRHLHEERAQSAERELQQLEEARTSRVALIEKTMDDFKLSIGQAIDDVVAASAQLRGSSHTMADLAERSATQSSEASASMERTAQNVASAAAATDEFTSSIAKISGDANESAELARQAGSLVSNAHAKMESLSVAAVEVGEIAELIRTIAHRTNLLALNASIEAARGGEQGRGFAVVASEVKELANQTAQATHTVSERISLMQASTSESVSDLTAIVDQIRDLERVAEQIADAVGTQARSGDLLARNIDSASQGSDAVAERLEKLLSVSLATGETASKVEALARSLDEQGDDLNKKAERFLTDLRSNMTVSPVTSGGRGHLLAVANGA</sequence>